<evidence type="ECO:0000256" key="11">
    <source>
        <dbReference type="ARBA" id="ARBA00022842"/>
    </source>
</evidence>
<accession>E5A1E5</accession>
<keyword evidence="8" id="KW-0547">Nucleotide-binding</keyword>
<dbReference type="UniPathway" id="UPA00060">
    <property type="reaction ID" value="UER00139"/>
</dbReference>
<proteinExistence type="inferred from homology"/>
<dbReference type="InterPro" id="IPR013785">
    <property type="entry name" value="Aldolase_TIM"/>
</dbReference>
<dbReference type="AlphaFoldDB" id="E5A1E5"/>
<evidence type="ECO:0000256" key="15">
    <source>
        <dbReference type="ARBA" id="ARBA00047883"/>
    </source>
</evidence>
<dbReference type="FunCoup" id="E5A1E5">
    <property type="interactions" value="104"/>
</dbReference>
<dbReference type="Gene3D" id="3.40.1190.20">
    <property type="match status" value="1"/>
</dbReference>
<dbReference type="Gene3D" id="3.20.20.70">
    <property type="entry name" value="Aldolase class I"/>
    <property type="match status" value="1"/>
</dbReference>
<name>E5A1E5_LEPMJ</name>
<evidence type="ECO:0000256" key="7">
    <source>
        <dbReference type="ARBA" id="ARBA00022723"/>
    </source>
</evidence>
<keyword evidence="9" id="KW-0418">Kinase</keyword>
<dbReference type="GO" id="GO:0000287">
    <property type="term" value="F:magnesium ion binding"/>
    <property type="evidence" value="ECO:0007669"/>
    <property type="project" value="InterPro"/>
</dbReference>
<keyword evidence="21" id="KW-1185">Reference proteome</keyword>
<dbReference type="NCBIfam" id="NF006830">
    <property type="entry name" value="PRK09355.1"/>
    <property type="match status" value="1"/>
</dbReference>
<dbReference type="Proteomes" id="UP000002668">
    <property type="component" value="Genome"/>
</dbReference>
<comment type="catalytic activity">
    <reaction evidence="13">
        <text>4-methyl-5-(2-phosphooxyethyl)-thiazole + 4-amino-2-methyl-5-(diphosphooxymethyl)pyrimidine + H(+) = thiamine phosphate + diphosphate</text>
        <dbReference type="Rhea" id="RHEA:22328"/>
        <dbReference type="ChEBI" id="CHEBI:15378"/>
        <dbReference type="ChEBI" id="CHEBI:33019"/>
        <dbReference type="ChEBI" id="CHEBI:37575"/>
        <dbReference type="ChEBI" id="CHEBI:57841"/>
        <dbReference type="ChEBI" id="CHEBI:58296"/>
        <dbReference type="EC" id="2.5.1.3"/>
    </reaction>
</comment>
<dbReference type="eggNOG" id="ENOG502QS2M">
    <property type="taxonomic scope" value="Eukaryota"/>
</dbReference>
<keyword evidence="7" id="KW-0479">Metal-binding</keyword>
<comment type="catalytic activity">
    <reaction evidence="1">
        <text>5-(2-hydroxyethyl)-4-methylthiazole + ATP = 4-methyl-5-(2-phosphooxyethyl)-thiazole + ADP + H(+)</text>
        <dbReference type="Rhea" id="RHEA:24212"/>
        <dbReference type="ChEBI" id="CHEBI:15378"/>
        <dbReference type="ChEBI" id="CHEBI:17957"/>
        <dbReference type="ChEBI" id="CHEBI:30616"/>
        <dbReference type="ChEBI" id="CHEBI:58296"/>
        <dbReference type="ChEBI" id="CHEBI:456216"/>
        <dbReference type="EC" id="2.7.1.50"/>
    </reaction>
</comment>
<dbReference type="FunFam" id="3.20.20.70:FF:000104">
    <property type="entry name" value="Thiamine biosynthetic bifunctional enzyme"/>
    <property type="match status" value="1"/>
</dbReference>
<dbReference type="OMA" id="GQTDMPI"/>
<dbReference type="InterPro" id="IPR034291">
    <property type="entry name" value="TMP_synthase"/>
</dbReference>
<comment type="catalytic activity">
    <reaction evidence="15">
        <text>2-[(2R,5Z)-2-carboxy-4-methylthiazol-5(2H)-ylidene]ethyl phosphate + 4-amino-2-methyl-5-(diphosphooxymethyl)pyrimidine + 2 H(+) = thiamine phosphate + CO2 + diphosphate</text>
        <dbReference type="Rhea" id="RHEA:47844"/>
        <dbReference type="ChEBI" id="CHEBI:15378"/>
        <dbReference type="ChEBI" id="CHEBI:16526"/>
        <dbReference type="ChEBI" id="CHEBI:33019"/>
        <dbReference type="ChEBI" id="CHEBI:37575"/>
        <dbReference type="ChEBI" id="CHEBI:57841"/>
        <dbReference type="ChEBI" id="CHEBI:62899"/>
        <dbReference type="EC" id="2.5.1.3"/>
    </reaction>
</comment>
<dbReference type="Pfam" id="PF02581">
    <property type="entry name" value="TMP-TENI"/>
    <property type="match status" value="1"/>
</dbReference>
<dbReference type="InterPro" id="IPR000417">
    <property type="entry name" value="Hyethyz_kinase"/>
</dbReference>
<comment type="pathway">
    <text evidence="4">Cofactor biosynthesis; thiamine diphosphate biosynthesis; 4-methyl-5-(2-phosphoethyl)-thiazole from 5-(2-hydroxyethyl)-4-methylthiazole: step 1/1.</text>
</comment>
<evidence type="ECO:0000256" key="5">
    <source>
        <dbReference type="ARBA" id="ARBA00005165"/>
    </source>
</evidence>
<evidence type="ECO:0000256" key="1">
    <source>
        <dbReference type="ARBA" id="ARBA00001771"/>
    </source>
</evidence>
<dbReference type="FunFam" id="3.40.1190.20:FF:000042">
    <property type="entry name" value="Probable thiamine biosynthetic bifunctional enzyme"/>
    <property type="match status" value="1"/>
</dbReference>
<evidence type="ECO:0000256" key="17">
    <source>
        <dbReference type="ARBA" id="ARBA00061283"/>
    </source>
</evidence>
<evidence type="ECO:0000313" key="20">
    <source>
        <dbReference type="EMBL" id="CBX97409.1"/>
    </source>
</evidence>
<dbReference type="GO" id="GO:0005524">
    <property type="term" value="F:ATP binding"/>
    <property type="evidence" value="ECO:0007669"/>
    <property type="project" value="UniProtKB-KW"/>
</dbReference>
<evidence type="ECO:0000256" key="18">
    <source>
        <dbReference type="SAM" id="MobiDB-lite"/>
    </source>
</evidence>
<keyword evidence="11" id="KW-0460">Magnesium</keyword>
<organism evidence="21">
    <name type="scientific">Leptosphaeria maculans (strain JN3 / isolate v23.1.3 / race Av1-4-5-6-7-8)</name>
    <name type="common">Blackleg fungus</name>
    <name type="synonym">Phoma lingam</name>
    <dbReference type="NCBI Taxonomy" id="985895"/>
    <lineage>
        <taxon>Eukaryota</taxon>
        <taxon>Fungi</taxon>
        <taxon>Dikarya</taxon>
        <taxon>Ascomycota</taxon>
        <taxon>Pezizomycotina</taxon>
        <taxon>Dothideomycetes</taxon>
        <taxon>Pleosporomycetidae</taxon>
        <taxon>Pleosporales</taxon>
        <taxon>Pleosporineae</taxon>
        <taxon>Leptosphaeriaceae</taxon>
        <taxon>Plenodomus</taxon>
        <taxon>Plenodomus lingam/Leptosphaeria maculans species complex</taxon>
    </lineage>
</organism>
<feature type="domain" description="Thiamine phosphate synthase/TenI" evidence="19">
    <location>
        <begin position="83"/>
        <end position="286"/>
    </location>
</feature>
<dbReference type="CDD" id="cd00564">
    <property type="entry name" value="TMP_TenI"/>
    <property type="match status" value="1"/>
</dbReference>
<dbReference type="InterPro" id="IPR036206">
    <property type="entry name" value="ThiamineP_synth_sf"/>
</dbReference>
<dbReference type="Pfam" id="PF02110">
    <property type="entry name" value="HK"/>
    <property type="match status" value="1"/>
</dbReference>
<keyword evidence="12" id="KW-0784">Thiamine biosynthesis</keyword>
<evidence type="ECO:0000256" key="10">
    <source>
        <dbReference type="ARBA" id="ARBA00022840"/>
    </source>
</evidence>
<keyword evidence="10" id="KW-0067">ATP-binding</keyword>
<comment type="function">
    <text evidence="3">Condenses 4-methyl-5-(beta-hydroxyethyl)thiazole monophosphate (THZ-P) and 2-methyl-4-amino-5-hydroxymethyl pyrimidine pyrophosphate (HMP-PP) to form thiamine monophosphate (TMP).</text>
</comment>
<dbReference type="SUPFAM" id="SSF51391">
    <property type="entry name" value="Thiamin phosphate synthase"/>
    <property type="match status" value="1"/>
</dbReference>
<dbReference type="InParanoid" id="E5A1E5"/>
<dbReference type="VEuPathDB" id="FungiDB:LEMA_P105400.1"/>
<evidence type="ECO:0000313" key="21">
    <source>
        <dbReference type="Proteomes" id="UP000002668"/>
    </source>
</evidence>
<evidence type="ECO:0000256" key="3">
    <source>
        <dbReference type="ARBA" id="ARBA00003814"/>
    </source>
</evidence>
<protein>
    <recommendedName>
        <fullName evidence="19">Thiamine phosphate synthase/TenI domain-containing protein</fullName>
    </recommendedName>
</protein>
<evidence type="ECO:0000256" key="9">
    <source>
        <dbReference type="ARBA" id="ARBA00022777"/>
    </source>
</evidence>
<dbReference type="NCBIfam" id="TIGR00693">
    <property type="entry name" value="thiE"/>
    <property type="match status" value="1"/>
</dbReference>
<dbReference type="HAMAP" id="MF_00097">
    <property type="entry name" value="TMP_synthase"/>
    <property type="match status" value="1"/>
</dbReference>
<evidence type="ECO:0000256" key="6">
    <source>
        <dbReference type="ARBA" id="ARBA00022679"/>
    </source>
</evidence>
<comment type="cofactor">
    <cofactor evidence="2">
        <name>Mg(2+)</name>
        <dbReference type="ChEBI" id="CHEBI:18420"/>
    </cofactor>
</comment>
<dbReference type="HAMAP" id="MF_00228">
    <property type="entry name" value="Thz_kinase"/>
    <property type="match status" value="1"/>
</dbReference>
<comment type="catalytic activity">
    <reaction evidence="14">
        <text>2-(2-carboxy-4-methylthiazol-5-yl)ethyl phosphate + 4-amino-2-methyl-5-(diphosphooxymethyl)pyrimidine + 2 H(+) = thiamine phosphate + CO2 + diphosphate</text>
        <dbReference type="Rhea" id="RHEA:47848"/>
        <dbReference type="ChEBI" id="CHEBI:15378"/>
        <dbReference type="ChEBI" id="CHEBI:16526"/>
        <dbReference type="ChEBI" id="CHEBI:33019"/>
        <dbReference type="ChEBI" id="CHEBI:37575"/>
        <dbReference type="ChEBI" id="CHEBI:57841"/>
        <dbReference type="ChEBI" id="CHEBI:62890"/>
        <dbReference type="EC" id="2.5.1.3"/>
    </reaction>
</comment>
<dbReference type="PRINTS" id="PR01099">
    <property type="entry name" value="HYETHTZKNASE"/>
</dbReference>
<comment type="similarity">
    <text evidence="16">In the C-terminal section; belongs to the Thz kinase family.</text>
</comment>
<dbReference type="InterPro" id="IPR029056">
    <property type="entry name" value="Ribokinase-like"/>
</dbReference>
<dbReference type="CDD" id="cd01170">
    <property type="entry name" value="THZ_kinase"/>
    <property type="match status" value="1"/>
</dbReference>
<dbReference type="SUPFAM" id="SSF53613">
    <property type="entry name" value="Ribokinase-like"/>
    <property type="match status" value="1"/>
</dbReference>
<keyword evidence="6" id="KW-0808">Transferase</keyword>
<dbReference type="GO" id="GO:0009229">
    <property type="term" value="P:thiamine diphosphate biosynthetic process"/>
    <property type="evidence" value="ECO:0007669"/>
    <property type="project" value="UniProtKB-UniPathway"/>
</dbReference>
<evidence type="ECO:0000256" key="8">
    <source>
        <dbReference type="ARBA" id="ARBA00022741"/>
    </source>
</evidence>
<evidence type="ECO:0000256" key="4">
    <source>
        <dbReference type="ARBA" id="ARBA00004868"/>
    </source>
</evidence>
<dbReference type="PANTHER" id="PTHR20857:SF23">
    <property type="entry name" value="THIAMINE BIOSYNTHETIC BIFUNCTIONAL ENZYME"/>
    <property type="match status" value="1"/>
</dbReference>
<comment type="similarity">
    <text evidence="17">In the N-terminal section; belongs to the thiamine-phosphate synthase family.</text>
</comment>
<feature type="region of interest" description="Disordered" evidence="18">
    <location>
        <begin position="43"/>
        <end position="69"/>
    </location>
</feature>
<comment type="pathway">
    <text evidence="5">Cofactor biosynthesis; thiamine diphosphate biosynthesis; thiamine phosphate from 4-amino-2-methyl-5-diphosphomethylpyrimidine and 4-methyl-5-(2-phosphoethyl)-thiazole: step 1/1.</text>
</comment>
<evidence type="ECO:0000256" key="2">
    <source>
        <dbReference type="ARBA" id="ARBA00001946"/>
    </source>
</evidence>
<dbReference type="GO" id="GO:0009228">
    <property type="term" value="P:thiamine biosynthetic process"/>
    <property type="evidence" value="ECO:0007669"/>
    <property type="project" value="UniProtKB-KW"/>
</dbReference>
<dbReference type="GO" id="GO:0004789">
    <property type="term" value="F:thiamine-phosphate diphosphorylase activity"/>
    <property type="evidence" value="ECO:0007669"/>
    <property type="project" value="UniProtKB-EC"/>
</dbReference>
<dbReference type="GeneID" id="13283813"/>
<evidence type="ECO:0000256" key="12">
    <source>
        <dbReference type="ARBA" id="ARBA00022977"/>
    </source>
</evidence>
<dbReference type="GO" id="GO:0004417">
    <property type="term" value="F:hydroxyethylthiazole kinase activity"/>
    <property type="evidence" value="ECO:0007669"/>
    <property type="project" value="UniProtKB-EC"/>
</dbReference>
<dbReference type="EMBL" id="FP929131">
    <property type="protein sequence ID" value="CBX97409.1"/>
    <property type="molecule type" value="Genomic_DNA"/>
</dbReference>
<dbReference type="GO" id="GO:0005737">
    <property type="term" value="C:cytoplasm"/>
    <property type="evidence" value="ECO:0007669"/>
    <property type="project" value="TreeGrafter"/>
</dbReference>
<gene>
    <name evidence="20" type="ORF">LEMA_P105400.1</name>
</gene>
<dbReference type="STRING" id="985895.E5A1E5"/>
<evidence type="ECO:0000256" key="14">
    <source>
        <dbReference type="ARBA" id="ARBA00047851"/>
    </source>
</evidence>
<evidence type="ECO:0000256" key="16">
    <source>
        <dbReference type="ARBA" id="ARBA00061146"/>
    </source>
</evidence>
<evidence type="ECO:0000256" key="13">
    <source>
        <dbReference type="ARBA" id="ARBA00047334"/>
    </source>
</evidence>
<dbReference type="HOGENOM" id="CLU_019943_1_1_1"/>
<dbReference type="PANTHER" id="PTHR20857">
    <property type="entry name" value="THIAMINE-PHOSPHATE PYROPHOSPHORYLASE"/>
    <property type="match status" value="1"/>
</dbReference>
<sequence>MTSQTSELHCNTFNSSHVQFSPDSDCATHFGYAKIGSLRSERHPCAPQSTLHEPLQHDSATRYPPTRASGPVAMMKDKADYSLYLVTDSTKPILGDRDLVHVVEQALLGGVTLVQYRDKTSDTGALISTARAIHEKCKAHNIPLLVNDRVDVALAVGCEGVHIGQDDMSVSSARQLLGPDKIIGATVSSVEEARIAVEQGADYLGIGTLYATQTKKNTKDIIGINGIRGILRYLDTADEASKKIKTVCIGGVNATNIPLIIHQLFAPTPSNRSPKTIDGVAVVSAIIASPDPKSSSQTLLNLVHSPPPPFKSPSALPTFWLENDTEEITHVLRTALAATKAVKSKTPLTHNMTNLVVQNFAANIALALGASPIMANYGPEATDLANLPGTAAALVINMGSVNPDGLANYTQAIRAYNAAGRPIIFDPVGAAATHVRRTAVSHLLAAGYFDLIKGNEREILQVARATGFAVTDADETSRVQRGVDSGAPLFSLREKAHVVSMLARRERNVVLMTGAVDVISDGDRTYSISNGHAYLGLVTGSGCTLGTTLSAYLAAYPKDKLLAGVAGLLHFEVAAQRAAAREDVRGPGSFVPAFIDEVFRIGEEVGEGKMDWEGVARVECVKGVEEGAVLRLE</sequence>
<reference evidence="21" key="1">
    <citation type="journal article" date="2011" name="Nat. Commun.">
        <title>Effector diversification within compartments of the Leptosphaeria maculans genome affected by Repeat-Induced Point mutations.</title>
        <authorList>
            <person name="Rouxel T."/>
            <person name="Grandaubert J."/>
            <person name="Hane J.K."/>
            <person name="Hoede C."/>
            <person name="van de Wouw A.P."/>
            <person name="Couloux A."/>
            <person name="Dominguez V."/>
            <person name="Anthouard V."/>
            <person name="Bally P."/>
            <person name="Bourras S."/>
            <person name="Cozijnsen A.J."/>
            <person name="Ciuffetti L.M."/>
            <person name="Degrave A."/>
            <person name="Dilmaghani A."/>
            <person name="Duret L."/>
            <person name="Fudal I."/>
            <person name="Goodwin S.B."/>
            <person name="Gout L."/>
            <person name="Glaser N."/>
            <person name="Linglin J."/>
            <person name="Kema G.H.J."/>
            <person name="Lapalu N."/>
            <person name="Lawrence C.B."/>
            <person name="May K."/>
            <person name="Meyer M."/>
            <person name="Ollivier B."/>
            <person name="Poulain J."/>
            <person name="Schoch C.L."/>
            <person name="Simon A."/>
            <person name="Spatafora J.W."/>
            <person name="Stachowiak A."/>
            <person name="Turgeon B.G."/>
            <person name="Tyler B.M."/>
            <person name="Vincent D."/>
            <person name="Weissenbach J."/>
            <person name="Amselem J."/>
            <person name="Quesneville H."/>
            <person name="Oliver R.P."/>
            <person name="Wincker P."/>
            <person name="Balesdent M.-H."/>
            <person name="Howlett B.J."/>
        </authorList>
    </citation>
    <scope>NUCLEOTIDE SEQUENCE [LARGE SCALE GENOMIC DNA]</scope>
    <source>
        <strain evidence="21">JN3 / isolate v23.1.3 / race Av1-4-5-6-7-8</strain>
    </source>
</reference>
<dbReference type="InterPro" id="IPR022998">
    <property type="entry name" value="ThiamineP_synth_TenI"/>
</dbReference>
<evidence type="ECO:0000259" key="19">
    <source>
        <dbReference type="Pfam" id="PF02581"/>
    </source>
</evidence>
<dbReference type="OrthoDB" id="4994at2759"/>